<dbReference type="GO" id="GO:0004222">
    <property type="term" value="F:metalloendopeptidase activity"/>
    <property type="evidence" value="ECO:0007669"/>
    <property type="project" value="TreeGrafter"/>
</dbReference>
<evidence type="ECO:0000313" key="2">
    <source>
        <dbReference type="Ensembl" id="ENSPTEP00000004013.1"/>
    </source>
</evidence>
<dbReference type="Gene3D" id="3.30.830.10">
    <property type="entry name" value="Metalloenzyme, LuxS/M16 peptidase-like"/>
    <property type="match status" value="1"/>
</dbReference>
<organism evidence="2 3">
    <name type="scientific">Piliocolobus tephrosceles</name>
    <name type="common">Ugandan red Colobus</name>
    <dbReference type="NCBI Taxonomy" id="591936"/>
    <lineage>
        <taxon>Eukaryota</taxon>
        <taxon>Metazoa</taxon>
        <taxon>Chordata</taxon>
        <taxon>Craniata</taxon>
        <taxon>Vertebrata</taxon>
        <taxon>Euteleostomi</taxon>
        <taxon>Mammalia</taxon>
        <taxon>Eutheria</taxon>
        <taxon>Euarchontoglires</taxon>
        <taxon>Primates</taxon>
        <taxon>Haplorrhini</taxon>
        <taxon>Catarrhini</taxon>
        <taxon>Cercopithecidae</taxon>
        <taxon>Colobinae</taxon>
        <taxon>Piliocolobus</taxon>
    </lineage>
</organism>
<dbReference type="Proteomes" id="UP000694416">
    <property type="component" value="Unplaced"/>
</dbReference>
<dbReference type="Pfam" id="PF22516">
    <property type="entry name" value="PreP_C"/>
    <property type="match status" value="1"/>
</dbReference>
<dbReference type="GO" id="GO:0046872">
    <property type="term" value="F:metal ion binding"/>
    <property type="evidence" value="ECO:0007669"/>
    <property type="project" value="InterPro"/>
</dbReference>
<dbReference type="InterPro" id="IPR011249">
    <property type="entry name" value="Metalloenz_LuxS/M16"/>
</dbReference>
<evidence type="ECO:0000259" key="1">
    <source>
        <dbReference type="Pfam" id="PF22516"/>
    </source>
</evidence>
<dbReference type="PANTHER" id="PTHR43016">
    <property type="entry name" value="PRESEQUENCE PROTEASE"/>
    <property type="match status" value="1"/>
</dbReference>
<dbReference type="InterPro" id="IPR055130">
    <property type="entry name" value="PreP_C"/>
</dbReference>
<dbReference type="GO" id="GO:0016485">
    <property type="term" value="P:protein processing"/>
    <property type="evidence" value="ECO:0007669"/>
    <property type="project" value="TreeGrafter"/>
</dbReference>
<protein>
    <recommendedName>
        <fullName evidence="1">Presequence protease mitochondrial-type C-terminal domain-containing protein</fullName>
    </recommendedName>
</protein>
<proteinExistence type="predicted"/>
<reference evidence="2" key="2">
    <citation type="submission" date="2025-09" db="UniProtKB">
        <authorList>
            <consortium name="Ensembl"/>
        </authorList>
    </citation>
    <scope>IDENTIFICATION</scope>
</reference>
<reference evidence="2" key="1">
    <citation type="submission" date="2025-08" db="UniProtKB">
        <authorList>
            <consortium name="Ensembl"/>
        </authorList>
    </citation>
    <scope>IDENTIFICATION</scope>
</reference>
<accession>A0A8C9GLQ7</accession>
<dbReference type="FunFam" id="3.30.830.10:FF:000013">
    <property type="entry name" value="Mitochondrial presequence protease"/>
    <property type="match status" value="1"/>
</dbReference>
<name>A0A8C9GLQ7_9PRIM</name>
<evidence type="ECO:0000313" key="3">
    <source>
        <dbReference type="Proteomes" id="UP000694416"/>
    </source>
</evidence>
<sequence>MDRRNAIPAGACRGSVPQGLAPTSLVPTDVGRGAGFLLEGPHEIVVTSPSTVPGNTPTPSLISHLAYLTPFVCFRKWHICGSGDLGLISPRASLRSLCLCRRCYHHCLPCLLSEVDVSWNHLECDVTVRSGRQMKSALFLEMCFIGDLKILARLMTAKFLHTEIREKGGTYGGGAKLSRSGVFTLYSYRDPNTIERLQSCGKAVYWAKSGKFTQQDINEAKLSVFSTVDAPVAPSDKGMDHFLYGLSDEMEQAHREQLFTISHDKLLAMSHR</sequence>
<dbReference type="PANTHER" id="PTHR43016:SF13">
    <property type="entry name" value="PRESEQUENCE PROTEASE, MITOCHONDRIAL"/>
    <property type="match status" value="1"/>
</dbReference>
<dbReference type="GO" id="GO:0005759">
    <property type="term" value="C:mitochondrial matrix"/>
    <property type="evidence" value="ECO:0007669"/>
    <property type="project" value="TreeGrafter"/>
</dbReference>
<feature type="domain" description="Presequence protease mitochondrial-type C-terminal" evidence="1">
    <location>
        <begin position="149"/>
        <end position="257"/>
    </location>
</feature>
<keyword evidence="3" id="KW-1185">Reference proteome</keyword>
<dbReference type="SUPFAM" id="SSF63411">
    <property type="entry name" value="LuxS/MPP-like metallohydrolase"/>
    <property type="match status" value="1"/>
</dbReference>
<dbReference type="AlphaFoldDB" id="A0A8C9GLQ7"/>
<dbReference type="Ensembl" id="ENSPTET00000006288.1">
    <property type="protein sequence ID" value="ENSPTEP00000004013.1"/>
    <property type="gene ID" value="ENSPTEG00000004747.1"/>
</dbReference>